<dbReference type="PANTHER" id="PTHR13439:SF66">
    <property type="entry name" value="BCDNA.GH12326"/>
    <property type="match status" value="1"/>
</dbReference>
<dbReference type="OrthoDB" id="10266980at2759"/>
<dbReference type="PROSITE" id="PS50922">
    <property type="entry name" value="TLC"/>
    <property type="match status" value="1"/>
</dbReference>
<feature type="transmembrane region" description="Helical" evidence="6">
    <location>
        <begin position="158"/>
        <end position="181"/>
    </location>
</feature>
<sequence length="186" mass="22334">HFFLTSRHWLTNTYVYFGMPYFMFDLWAMYAYNIRVHETVYQSLDTTQRIKTFVSRNALMVAHHIVLPAILAPVVLFLRADRGDYFFGVFYMFEIVIPFISAREILIQLQMKDTPLYFITSFLMIVIFFLARLAIFPFLYYSYAEYANIPFHRVPFHIPVKCNLSCLLLLLPQLYWFFLMIRGLIR</sequence>
<evidence type="ECO:0000256" key="6">
    <source>
        <dbReference type="SAM" id="Phobius"/>
    </source>
</evidence>
<protein>
    <recommendedName>
        <fullName evidence="7">TLC domain-containing protein</fullName>
    </recommendedName>
</protein>
<dbReference type="InterPro" id="IPR006634">
    <property type="entry name" value="TLC-dom"/>
</dbReference>
<dbReference type="EMBL" id="RQTK01000188">
    <property type="protein sequence ID" value="RUS84936.1"/>
    <property type="molecule type" value="Genomic_DNA"/>
</dbReference>
<dbReference type="GO" id="GO:0005783">
    <property type="term" value="C:endoplasmic reticulum"/>
    <property type="evidence" value="ECO:0007669"/>
    <property type="project" value="TreeGrafter"/>
</dbReference>
<name>A0A3S1C7D5_ELYCH</name>
<evidence type="ECO:0000259" key="7">
    <source>
        <dbReference type="PROSITE" id="PS50922"/>
    </source>
</evidence>
<comment type="caution">
    <text evidence="8">The sequence shown here is derived from an EMBL/GenBank/DDBJ whole genome shotgun (WGS) entry which is preliminary data.</text>
</comment>
<dbReference type="GO" id="GO:0016020">
    <property type="term" value="C:membrane"/>
    <property type="evidence" value="ECO:0007669"/>
    <property type="project" value="UniProtKB-SubCell"/>
</dbReference>
<gene>
    <name evidence="8" type="ORF">EGW08_007298</name>
</gene>
<evidence type="ECO:0000256" key="2">
    <source>
        <dbReference type="ARBA" id="ARBA00022692"/>
    </source>
</evidence>
<accession>A0A3S1C7D5</accession>
<organism evidence="8 9">
    <name type="scientific">Elysia chlorotica</name>
    <name type="common">Eastern emerald elysia</name>
    <name type="synonym">Sea slug</name>
    <dbReference type="NCBI Taxonomy" id="188477"/>
    <lineage>
        <taxon>Eukaryota</taxon>
        <taxon>Metazoa</taxon>
        <taxon>Spiralia</taxon>
        <taxon>Lophotrochozoa</taxon>
        <taxon>Mollusca</taxon>
        <taxon>Gastropoda</taxon>
        <taxon>Heterobranchia</taxon>
        <taxon>Euthyneura</taxon>
        <taxon>Panpulmonata</taxon>
        <taxon>Sacoglossa</taxon>
        <taxon>Placobranchoidea</taxon>
        <taxon>Plakobranchidae</taxon>
        <taxon>Elysia</taxon>
    </lineage>
</organism>
<feature type="domain" description="TLC" evidence="7">
    <location>
        <begin position="1"/>
        <end position="186"/>
    </location>
</feature>
<feature type="transmembrane region" description="Helical" evidence="6">
    <location>
        <begin position="58"/>
        <end position="79"/>
    </location>
</feature>
<evidence type="ECO:0000313" key="8">
    <source>
        <dbReference type="EMBL" id="RUS84936.1"/>
    </source>
</evidence>
<dbReference type="InterPro" id="IPR050846">
    <property type="entry name" value="TLCD"/>
</dbReference>
<keyword evidence="4 5" id="KW-0472">Membrane</keyword>
<evidence type="ECO:0000256" key="5">
    <source>
        <dbReference type="PROSITE-ProRule" id="PRU00205"/>
    </source>
</evidence>
<evidence type="ECO:0000256" key="4">
    <source>
        <dbReference type="ARBA" id="ARBA00023136"/>
    </source>
</evidence>
<keyword evidence="9" id="KW-1185">Reference proteome</keyword>
<evidence type="ECO:0000313" key="9">
    <source>
        <dbReference type="Proteomes" id="UP000271974"/>
    </source>
</evidence>
<dbReference type="STRING" id="188477.A0A3S1C7D5"/>
<dbReference type="PANTHER" id="PTHR13439">
    <property type="entry name" value="CT120 PROTEIN"/>
    <property type="match status" value="1"/>
</dbReference>
<feature type="transmembrane region" description="Helical" evidence="6">
    <location>
        <begin position="85"/>
        <end position="102"/>
    </location>
</feature>
<dbReference type="AlphaFoldDB" id="A0A3S1C7D5"/>
<feature type="non-terminal residue" evidence="8">
    <location>
        <position position="1"/>
    </location>
</feature>
<reference evidence="8 9" key="1">
    <citation type="submission" date="2019-01" db="EMBL/GenBank/DDBJ databases">
        <title>A draft genome assembly of the solar-powered sea slug Elysia chlorotica.</title>
        <authorList>
            <person name="Cai H."/>
            <person name="Li Q."/>
            <person name="Fang X."/>
            <person name="Li J."/>
            <person name="Curtis N.E."/>
            <person name="Altenburger A."/>
            <person name="Shibata T."/>
            <person name="Feng M."/>
            <person name="Maeda T."/>
            <person name="Schwartz J.A."/>
            <person name="Shigenobu S."/>
            <person name="Lundholm N."/>
            <person name="Nishiyama T."/>
            <person name="Yang H."/>
            <person name="Hasebe M."/>
            <person name="Li S."/>
            <person name="Pierce S.K."/>
            <person name="Wang J."/>
        </authorList>
    </citation>
    <scope>NUCLEOTIDE SEQUENCE [LARGE SCALE GENOMIC DNA]</scope>
    <source>
        <strain evidence="8">EC2010</strain>
        <tissue evidence="8">Whole organism of an adult</tissue>
    </source>
</reference>
<keyword evidence="3 6" id="KW-1133">Transmembrane helix</keyword>
<feature type="non-terminal residue" evidence="8">
    <location>
        <position position="186"/>
    </location>
</feature>
<feature type="transmembrane region" description="Helical" evidence="6">
    <location>
        <begin position="14"/>
        <end position="32"/>
    </location>
</feature>
<feature type="transmembrane region" description="Helical" evidence="6">
    <location>
        <begin position="114"/>
        <end position="138"/>
    </location>
</feature>
<proteinExistence type="predicted"/>
<dbReference type="Pfam" id="PF03798">
    <property type="entry name" value="TRAM_LAG1_CLN8"/>
    <property type="match status" value="1"/>
</dbReference>
<dbReference type="GO" id="GO:0055088">
    <property type="term" value="P:lipid homeostasis"/>
    <property type="evidence" value="ECO:0007669"/>
    <property type="project" value="TreeGrafter"/>
</dbReference>
<evidence type="ECO:0000256" key="1">
    <source>
        <dbReference type="ARBA" id="ARBA00004141"/>
    </source>
</evidence>
<evidence type="ECO:0000256" key="3">
    <source>
        <dbReference type="ARBA" id="ARBA00022989"/>
    </source>
</evidence>
<dbReference type="Proteomes" id="UP000271974">
    <property type="component" value="Unassembled WGS sequence"/>
</dbReference>
<comment type="subcellular location">
    <subcellularLocation>
        <location evidence="1">Membrane</location>
        <topology evidence="1">Multi-pass membrane protein</topology>
    </subcellularLocation>
</comment>
<keyword evidence="2 5" id="KW-0812">Transmembrane</keyword>